<protein>
    <submittedName>
        <fullName evidence="1">Uncharacterized protein</fullName>
    </submittedName>
</protein>
<proteinExistence type="predicted"/>
<comment type="caution">
    <text evidence="1">The sequence shown here is derived from an EMBL/GenBank/DDBJ whole genome shotgun (WGS) entry which is preliminary data.</text>
</comment>
<dbReference type="EMBL" id="AQQW01000004">
    <property type="protein sequence ID" value="ETW13273.1"/>
    <property type="molecule type" value="Genomic_DNA"/>
</dbReference>
<evidence type="ECO:0000313" key="1">
    <source>
        <dbReference type="EMBL" id="ETW13273.1"/>
    </source>
</evidence>
<keyword evidence="2" id="KW-1185">Reference proteome</keyword>
<dbReference type="eggNOG" id="ENOG5030ZDT">
    <property type="taxonomic scope" value="Bacteria"/>
</dbReference>
<dbReference type="STRING" id="1379903.ATO8_08676"/>
<organism evidence="1 2">
    <name type="scientific">Roseivivax marinus</name>
    <dbReference type="NCBI Taxonomy" id="1379903"/>
    <lineage>
        <taxon>Bacteria</taxon>
        <taxon>Pseudomonadati</taxon>
        <taxon>Pseudomonadota</taxon>
        <taxon>Alphaproteobacteria</taxon>
        <taxon>Rhodobacterales</taxon>
        <taxon>Roseobacteraceae</taxon>
        <taxon>Roseivivax</taxon>
    </lineage>
</organism>
<dbReference type="Proteomes" id="UP000019063">
    <property type="component" value="Unassembled WGS sequence"/>
</dbReference>
<reference evidence="1 2" key="1">
    <citation type="journal article" date="2014" name="Antonie Van Leeuwenhoek">
        <title>Roseivivax atlanticus sp. nov., isolated from surface seawater of the Atlantic Ocean.</title>
        <authorList>
            <person name="Li G."/>
            <person name="Lai Q."/>
            <person name="Liu X."/>
            <person name="Sun F."/>
            <person name="Shao Z."/>
        </authorList>
    </citation>
    <scope>NUCLEOTIDE SEQUENCE [LARGE SCALE GENOMIC DNA]</scope>
    <source>
        <strain evidence="1 2">22II-s10s</strain>
    </source>
</reference>
<name>W4HLH1_9RHOB</name>
<dbReference type="RefSeq" id="WP_043843731.1">
    <property type="nucleotide sequence ID" value="NZ_AQQW01000004.1"/>
</dbReference>
<sequence length="121" mass="13416">MNQRDTSVPLDVLFGRLAAEMRQLECDGLRLEGWITHALEERDVVTPQVSAALQNLDRLLQTLVELGLLFDVLARDIEAPPILDLHDAMRGVRLRDLTEALVGAAPTRTAERDGSGEVDLF</sequence>
<accession>W4HLH1</accession>
<dbReference type="AlphaFoldDB" id="W4HLH1"/>
<evidence type="ECO:0000313" key="2">
    <source>
        <dbReference type="Proteomes" id="UP000019063"/>
    </source>
</evidence>
<gene>
    <name evidence="1" type="ORF">ATO8_08676</name>
</gene>